<dbReference type="InterPro" id="IPR050670">
    <property type="entry name" value="STAM"/>
</dbReference>
<name>A0ABM0M8K3_SACKO</name>
<dbReference type="SUPFAM" id="SSF50044">
    <property type="entry name" value="SH3-domain"/>
    <property type="match status" value="1"/>
</dbReference>
<dbReference type="PRINTS" id="PR00452">
    <property type="entry name" value="SH3DOMAIN"/>
</dbReference>
<dbReference type="PANTHER" id="PTHR45929:SF3">
    <property type="entry name" value="JAK PATHWAY SIGNAL TRANSDUCTION ADAPTOR MOLECULE"/>
    <property type="match status" value="1"/>
</dbReference>
<dbReference type="PROSITE" id="PS50002">
    <property type="entry name" value="SH3"/>
    <property type="match status" value="1"/>
</dbReference>
<proteinExistence type="predicted"/>
<dbReference type="Gene3D" id="2.30.30.40">
    <property type="entry name" value="SH3 Domains"/>
    <property type="match status" value="1"/>
</dbReference>
<dbReference type="PANTHER" id="PTHR45929">
    <property type="entry name" value="JAK PATHWAY SIGNAL TRANSDUCTION ADAPTOR MOLECULE"/>
    <property type="match status" value="1"/>
</dbReference>
<protein>
    <submittedName>
        <fullName evidence="5">Growth factor receptor-bound protein 2-like</fullName>
    </submittedName>
</protein>
<keyword evidence="4" id="KW-1185">Reference proteome</keyword>
<sequence length="104" mass="11485">MVKQEQNTVQAMFDFDPQEEGELRFRRGDIITVLDKSDPNWWKGQCHGVTGMFPAPSFLSVATNGQQEEKEALQEGLLTSSGFIPKVPSAFQELPPGPPGLEPP</sequence>
<dbReference type="Pfam" id="PF00018">
    <property type="entry name" value="SH3_1"/>
    <property type="match status" value="1"/>
</dbReference>
<dbReference type="CDD" id="cd11805">
    <property type="entry name" value="SH3_GRB2_like_C"/>
    <property type="match status" value="1"/>
</dbReference>
<dbReference type="PRINTS" id="PR00499">
    <property type="entry name" value="P67PHOX"/>
</dbReference>
<evidence type="ECO:0000256" key="2">
    <source>
        <dbReference type="PROSITE-ProRule" id="PRU00192"/>
    </source>
</evidence>
<dbReference type="SMART" id="SM00326">
    <property type="entry name" value="SH3"/>
    <property type="match status" value="1"/>
</dbReference>
<dbReference type="GeneID" id="102807524"/>
<evidence type="ECO:0000256" key="1">
    <source>
        <dbReference type="ARBA" id="ARBA00022443"/>
    </source>
</evidence>
<evidence type="ECO:0000313" key="5">
    <source>
        <dbReference type="RefSeq" id="XP_006816344.1"/>
    </source>
</evidence>
<accession>A0ABM0M8K3</accession>
<organism evidence="4 5">
    <name type="scientific">Saccoglossus kowalevskii</name>
    <name type="common">Acorn worm</name>
    <dbReference type="NCBI Taxonomy" id="10224"/>
    <lineage>
        <taxon>Eukaryota</taxon>
        <taxon>Metazoa</taxon>
        <taxon>Hemichordata</taxon>
        <taxon>Enteropneusta</taxon>
        <taxon>Harrimaniidae</taxon>
        <taxon>Saccoglossus</taxon>
    </lineage>
</organism>
<dbReference type="Proteomes" id="UP000694865">
    <property type="component" value="Unplaced"/>
</dbReference>
<gene>
    <name evidence="5" type="primary">LOC102807524</name>
</gene>
<dbReference type="RefSeq" id="XP_006816344.1">
    <property type="nucleotide sequence ID" value="XM_006816281.1"/>
</dbReference>
<keyword evidence="1 2" id="KW-0728">SH3 domain</keyword>
<reference evidence="5" key="1">
    <citation type="submission" date="2025-08" db="UniProtKB">
        <authorList>
            <consortium name="RefSeq"/>
        </authorList>
    </citation>
    <scope>IDENTIFICATION</scope>
    <source>
        <tissue evidence="5">Testes</tissue>
    </source>
</reference>
<dbReference type="InterPro" id="IPR001452">
    <property type="entry name" value="SH3_domain"/>
</dbReference>
<dbReference type="InterPro" id="IPR036028">
    <property type="entry name" value="SH3-like_dom_sf"/>
</dbReference>
<feature type="domain" description="SH3" evidence="3">
    <location>
        <begin position="4"/>
        <end position="63"/>
    </location>
</feature>
<evidence type="ECO:0000259" key="3">
    <source>
        <dbReference type="PROSITE" id="PS50002"/>
    </source>
</evidence>
<evidence type="ECO:0000313" key="4">
    <source>
        <dbReference type="Proteomes" id="UP000694865"/>
    </source>
</evidence>